<protein>
    <submittedName>
        <fullName evidence="1">Uncharacterized protein</fullName>
    </submittedName>
</protein>
<evidence type="ECO:0000313" key="2">
    <source>
        <dbReference type="Proteomes" id="UP001142078"/>
    </source>
</evidence>
<proteinExistence type="predicted"/>
<comment type="caution">
    <text evidence="1">The sequence shown here is derived from an EMBL/GenBank/DDBJ whole genome shotgun (WGS) entry which is preliminary data.</text>
</comment>
<reference evidence="1" key="1">
    <citation type="submission" date="2022-07" db="EMBL/GenBank/DDBJ databases">
        <title>Enhanced cultured diversity of the mouse gut microbiota enables custom-made synthetic communities.</title>
        <authorList>
            <person name="Afrizal A."/>
        </authorList>
    </citation>
    <scope>NUCLEOTIDE SEQUENCE</scope>
    <source>
        <strain evidence="1">DSM 29482</strain>
    </source>
</reference>
<organism evidence="1 2">
    <name type="scientific">Anaerosalibacter massiliensis</name>
    <dbReference type="NCBI Taxonomy" id="1347392"/>
    <lineage>
        <taxon>Bacteria</taxon>
        <taxon>Bacillati</taxon>
        <taxon>Bacillota</taxon>
        <taxon>Tissierellia</taxon>
        <taxon>Tissierellales</taxon>
        <taxon>Sporanaerobacteraceae</taxon>
        <taxon>Anaerosalibacter</taxon>
    </lineage>
</organism>
<sequence>MSYMKEYNYNDKFRVHEDLFLKRIANSINKYSDKIIFNKKNYLSIINYLEENYSVYNIDSKEIEKYQFYEDIDVLFGGDEEAFRNELNDIYIKYDLDVKKIKLSKFVLNTKADKNDEIFLSEKENIIVSLDKYEFLYVYVFIDNITGLIQSNSFELENELYIYRGINEFDYKYVTDDFIRFLQAFDDPNKIELTNLKSKY</sequence>
<name>A0A9X2S5Q7_9FIRM</name>
<dbReference type="RefSeq" id="WP_042678648.1">
    <property type="nucleotide sequence ID" value="NZ_CABKTM010000007.1"/>
</dbReference>
<dbReference type="EMBL" id="JANJZL010000008">
    <property type="protein sequence ID" value="MCR2044803.1"/>
    <property type="molecule type" value="Genomic_DNA"/>
</dbReference>
<dbReference type="AlphaFoldDB" id="A0A9X2S5Q7"/>
<gene>
    <name evidence="1" type="ORF">NSA23_11870</name>
</gene>
<accession>A0A9X2S5Q7</accession>
<evidence type="ECO:0000313" key="1">
    <source>
        <dbReference type="EMBL" id="MCR2044803.1"/>
    </source>
</evidence>
<dbReference type="Proteomes" id="UP001142078">
    <property type="component" value="Unassembled WGS sequence"/>
</dbReference>
<keyword evidence="2" id="KW-1185">Reference proteome</keyword>